<dbReference type="AlphaFoldDB" id="A0A2U9IFK8"/>
<evidence type="ECO:0000313" key="1">
    <source>
        <dbReference type="EMBL" id="AWR94821.1"/>
    </source>
</evidence>
<protein>
    <submittedName>
        <fullName evidence="1">DUF2286 domain-containing protein</fullName>
    </submittedName>
</protein>
<dbReference type="RefSeq" id="WP_110270702.1">
    <property type="nucleotide sequence ID" value="NZ_CP029289.2"/>
</dbReference>
<organism evidence="1 2">
    <name type="scientific">Acidianus brierleyi</name>
    <dbReference type="NCBI Taxonomy" id="41673"/>
    <lineage>
        <taxon>Archaea</taxon>
        <taxon>Thermoproteota</taxon>
        <taxon>Thermoprotei</taxon>
        <taxon>Sulfolobales</taxon>
        <taxon>Sulfolobaceae</taxon>
        <taxon>Acidianus</taxon>
    </lineage>
</organism>
<dbReference type="Proteomes" id="UP000248044">
    <property type="component" value="Chromosome"/>
</dbReference>
<dbReference type="PIRSF" id="PIRSF032756">
    <property type="entry name" value="UCP032756"/>
    <property type="match status" value="1"/>
</dbReference>
<keyword evidence="2" id="KW-1185">Reference proteome</keyword>
<sequence>MKVLILKSETGKITSEKTIDGNIGDVVKQVASDALKEWNEMTSDFTIMKDTQEARIPLPLKPDVYEAVKSFLSGKDKTSAILRIPIYIISFDNMWKEDDYQDNKVYVVSYYLDDNLKNELLEYAKQATSAQKIEEQGEEEEE</sequence>
<proteinExistence type="predicted"/>
<dbReference type="OrthoDB" id="15027at2157"/>
<name>A0A2U9IFK8_9CREN</name>
<reference evidence="1 2" key="1">
    <citation type="submission" date="2018-05" db="EMBL/GenBank/DDBJ databases">
        <title>Complete Genome Sequences of Extremely Thermoacidophilic, Metal-Mobilizing Type-Strain Members of the Archaeal Family Sulfolobaceae: Acidianus brierleyi DSM-1651T, Acidianus sulfidivorans DSM-18786T, Metallosphaera hakonensis DSM-7519T, and Metallosphaera prunae DSM-10039T.</title>
        <authorList>
            <person name="Counts J.A."/>
            <person name="Kelly R.M."/>
        </authorList>
    </citation>
    <scope>NUCLEOTIDE SEQUENCE [LARGE SCALE GENOMIC DNA]</scope>
    <source>
        <strain evidence="1 2">DSM 1651</strain>
    </source>
</reference>
<gene>
    <name evidence="1" type="ORF">DFR85_09640</name>
</gene>
<dbReference type="GeneID" id="36832418"/>
<dbReference type="Pfam" id="PF10051">
    <property type="entry name" value="DUF2286"/>
    <property type="match status" value="1"/>
</dbReference>
<dbReference type="KEGG" id="abri:DFR85_09640"/>
<evidence type="ECO:0000313" key="2">
    <source>
        <dbReference type="Proteomes" id="UP000248044"/>
    </source>
</evidence>
<dbReference type="InterPro" id="IPR017006">
    <property type="entry name" value="UCP032756"/>
</dbReference>
<dbReference type="EMBL" id="CP029289">
    <property type="protein sequence ID" value="AWR94821.1"/>
    <property type="molecule type" value="Genomic_DNA"/>
</dbReference>
<accession>A0A2U9IFK8</accession>